<dbReference type="EMBL" id="JACRSS010000003">
    <property type="protein sequence ID" value="MBC8538763.1"/>
    <property type="molecule type" value="Genomic_DNA"/>
</dbReference>
<evidence type="ECO:0000313" key="2">
    <source>
        <dbReference type="EMBL" id="MBC8538763.1"/>
    </source>
</evidence>
<feature type="transmembrane region" description="Helical" evidence="1">
    <location>
        <begin position="122"/>
        <end position="148"/>
    </location>
</feature>
<evidence type="ECO:0000256" key="1">
    <source>
        <dbReference type="SAM" id="Phobius"/>
    </source>
</evidence>
<keyword evidence="3" id="KW-1185">Reference proteome</keyword>
<feature type="transmembrane region" description="Helical" evidence="1">
    <location>
        <begin position="160"/>
        <end position="186"/>
    </location>
</feature>
<evidence type="ECO:0000313" key="3">
    <source>
        <dbReference type="Proteomes" id="UP000617951"/>
    </source>
</evidence>
<dbReference type="GO" id="GO:0022857">
    <property type="term" value="F:transmembrane transporter activity"/>
    <property type="evidence" value="ECO:0007669"/>
    <property type="project" value="InterPro"/>
</dbReference>
<name>A0A926DHA1_9FIRM</name>
<feature type="transmembrane region" description="Helical" evidence="1">
    <location>
        <begin position="44"/>
        <end position="72"/>
    </location>
</feature>
<reference evidence="2" key="1">
    <citation type="submission" date="2020-08" db="EMBL/GenBank/DDBJ databases">
        <title>Genome public.</title>
        <authorList>
            <person name="Liu C."/>
            <person name="Sun Q."/>
        </authorList>
    </citation>
    <scope>NUCLEOTIDE SEQUENCE</scope>
    <source>
        <strain evidence="2">NSJ-63</strain>
    </source>
</reference>
<keyword evidence="1" id="KW-1133">Transmembrane helix</keyword>
<sequence length="194" mass="19871">MKKSNVGKLALAGVLAAVTFLLGLTPIGIIPIPPANVTLMCLPVIIGTLTTSLGLGMVLGLVFGITSVIRAFTAPSVLVVPLLGASPALVVVMSVVSRLLIPVAAYYVHKWISRHGKWEKTSVGVAAAAGSLINTVFYLGLMLVFYSITGLDSAAVLGTIAGVGALNGSLEAVAAVLICTPVVLAVNKVRKKEK</sequence>
<comment type="caution">
    <text evidence="2">The sequence shown here is derived from an EMBL/GenBank/DDBJ whole genome shotgun (WGS) entry which is preliminary data.</text>
</comment>
<dbReference type="Proteomes" id="UP000617951">
    <property type="component" value="Unassembled WGS sequence"/>
</dbReference>
<proteinExistence type="predicted"/>
<dbReference type="RefSeq" id="WP_178620491.1">
    <property type="nucleotide sequence ID" value="NZ_JACRSS010000003.1"/>
</dbReference>
<keyword evidence="1" id="KW-0472">Membrane</keyword>
<feature type="transmembrane region" description="Helical" evidence="1">
    <location>
        <begin position="78"/>
        <end position="101"/>
    </location>
</feature>
<keyword evidence="1" id="KW-0812">Transmembrane</keyword>
<gene>
    <name evidence="2" type="ORF">H8693_07420</name>
</gene>
<dbReference type="Pfam" id="PF12822">
    <property type="entry name" value="ECF_trnsprt"/>
    <property type="match status" value="1"/>
</dbReference>
<protein>
    <submittedName>
        <fullName evidence="2">ECF transporter S component</fullName>
    </submittedName>
</protein>
<dbReference type="InterPro" id="IPR024529">
    <property type="entry name" value="ECF_trnsprt_substrate-spec"/>
</dbReference>
<dbReference type="Gene3D" id="1.10.1760.20">
    <property type="match status" value="1"/>
</dbReference>
<organism evidence="2 3">
    <name type="scientific">Guopingia tenuis</name>
    <dbReference type="NCBI Taxonomy" id="2763656"/>
    <lineage>
        <taxon>Bacteria</taxon>
        <taxon>Bacillati</taxon>
        <taxon>Bacillota</taxon>
        <taxon>Clostridia</taxon>
        <taxon>Christensenellales</taxon>
        <taxon>Christensenellaceae</taxon>
        <taxon>Guopingia</taxon>
    </lineage>
</organism>
<dbReference type="AlphaFoldDB" id="A0A926DHA1"/>
<feature type="transmembrane region" description="Helical" evidence="1">
    <location>
        <begin position="12"/>
        <end position="32"/>
    </location>
</feature>
<accession>A0A926DHA1</accession>